<name>A0A0G4G8R9_9ALVE</name>
<gene>
    <name evidence="1" type="ORF">Cvel_4307</name>
</gene>
<proteinExistence type="predicted"/>
<evidence type="ECO:0000313" key="1">
    <source>
        <dbReference type="EMBL" id="CEM24794.1"/>
    </source>
</evidence>
<reference evidence="1" key="1">
    <citation type="submission" date="2014-11" db="EMBL/GenBank/DDBJ databases">
        <authorList>
            <person name="Otto D Thomas"/>
            <person name="Naeem Raeece"/>
        </authorList>
    </citation>
    <scope>NUCLEOTIDE SEQUENCE</scope>
</reference>
<dbReference type="EMBL" id="CDMZ01000970">
    <property type="protein sequence ID" value="CEM24794.1"/>
    <property type="molecule type" value="Genomic_DNA"/>
</dbReference>
<dbReference type="VEuPathDB" id="CryptoDB:Cvel_4307"/>
<protein>
    <submittedName>
        <fullName evidence="1">Uncharacterized protein</fullName>
    </submittedName>
</protein>
<accession>A0A0G4G8R9</accession>
<dbReference type="AlphaFoldDB" id="A0A0G4G8R9"/>
<organism evidence="1">
    <name type="scientific">Chromera velia CCMP2878</name>
    <dbReference type="NCBI Taxonomy" id="1169474"/>
    <lineage>
        <taxon>Eukaryota</taxon>
        <taxon>Sar</taxon>
        <taxon>Alveolata</taxon>
        <taxon>Colpodellida</taxon>
        <taxon>Chromeraceae</taxon>
        <taxon>Chromera</taxon>
    </lineage>
</organism>
<sequence length="145" mass="16345">MGEHIWNSEEALSGLDRTPYGKDLARSLADALVEAKAWSGDEPYIGYVHRDYCGYGVGLCKDTFWYGPLECDGWPVKSEDAEKSWKSADEFVDWLAQQSNYSLSGVPEAEEKGEFSFSVNNQRMNKGRIEQFIKETAEKKAKGES</sequence>